<dbReference type="Proteomes" id="UP000811844">
    <property type="component" value="Unassembled WGS sequence"/>
</dbReference>
<dbReference type="InterPro" id="IPR029068">
    <property type="entry name" value="Glyas_Bleomycin-R_OHBP_Dase"/>
</dbReference>
<dbReference type="SUPFAM" id="SSF54593">
    <property type="entry name" value="Glyoxalase/Bleomycin resistance protein/Dihydroxybiphenyl dioxygenase"/>
    <property type="match status" value="1"/>
</dbReference>
<protein>
    <submittedName>
        <fullName evidence="2">VOC family protein</fullName>
    </submittedName>
</protein>
<reference evidence="2 3" key="1">
    <citation type="submission" date="2020-02" db="EMBL/GenBank/DDBJ databases">
        <title>Shewanella WXL01 sp. nov., a marine bacterium isolated from green algae in Luhuitou Fringing Reef (Northern South China Sea).</title>
        <authorList>
            <person name="Wang X."/>
        </authorList>
    </citation>
    <scope>NUCLEOTIDE SEQUENCE [LARGE SCALE GENOMIC DNA]</scope>
    <source>
        <strain evidence="2 3">MCCC 1A01895</strain>
    </source>
</reference>
<evidence type="ECO:0000259" key="1">
    <source>
        <dbReference type="PROSITE" id="PS51819"/>
    </source>
</evidence>
<comment type="caution">
    <text evidence="2">The sequence shown here is derived from an EMBL/GenBank/DDBJ whole genome shotgun (WGS) entry which is preliminary data.</text>
</comment>
<dbReference type="PANTHER" id="PTHR35006">
    <property type="entry name" value="GLYOXALASE FAMILY PROTEIN (AFU_ORTHOLOGUE AFUA_5G14830)"/>
    <property type="match status" value="1"/>
</dbReference>
<keyword evidence="3" id="KW-1185">Reference proteome</keyword>
<dbReference type="EMBL" id="JAAIKR010000010">
    <property type="protein sequence ID" value="MBR9728475.1"/>
    <property type="molecule type" value="Genomic_DNA"/>
</dbReference>
<dbReference type="InterPro" id="IPR004360">
    <property type="entry name" value="Glyas_Fos-R_dOase_dom"/>
</dbReference>
<dbReference type="CDD" id="cd07262">
    <property type="entry name" value="VOC_like"/>
    <property type="match status" value="1"/>
</dbReference>
<dbReference type="PROSITE" id="PS51819">
    <property type="entry name" value="VOC"/>
    <property type="match status" value="1"/>
</dbReference>
<dbReference type="PANTHER" id="PTHR35006:SF1">
    <property type="entry name" value="BLL2941 PROTEIN"/>
    <property type="match status" value="1"/>
</dbReference>
<dbReference type="RefSeq" id="WP_153663994.1">
    <property type="nucleotide sequence ID" value="NZ_JAAIKR010000010.1"/>
</dbReference>
<feature type="domain" description="VOC" evidence="1">
    <location>
        <begin position="1"/>
        <end position="124"/>
    </location>
</feature>
<sequence length="128" mass="13838">MFSHIMLGTNDIARSKKFYDATFAELGIKEGVIDEKGRCFYITDTGIFSLTKPINGEAATAGNGSTIGFNVTSAEQGDKWHAAGIANGGTSCENPPGIRKNNGFDLYLAYLRDPDGNKICALKRTMHK</sequence>
<evidence type="ECO:0000313" key="3">
    <source>
        <dbReference type="Proteomes" id="UP000811844"/>
    </source>
</evidence>
<name>A0ABS5I373_9GAMM</name>
<organism evidence="2 3">
    <name type="scientific">Shewanella intestini</name>
    <dbReference type="NCBI Taxonomy" id="2017544"/>
    <lineage>
        <taxon>Bacteria</taxon>
        <taxon>Pseudomonadati</taxon>
        <taxon>Pseudomonadota</taxon>
        <taxon>Gammaproteobacteria</taxon>
        <taxon>Alteromonadales</taxon>
        <taxon>Shewanellaceae</taxon>
        <taxon>Shewanella</taxon>
    </lineage>
</organism>
<dbReference type="Pfam" id="PF00903">
    <property type="entry name" value="Glyoxalase"/>
    <property type="match status" value="1"/>
</dbReference>
<accession>A0ABS5I373</accession>
<gene>
    <name evidence="2" type="ORF">G3R48_10865</name>
</gene>
<dbReference type="Gene3D" id="3.10.180.10">
    <property type="entry name" value="2,3-Dihydroxybiphenyl 1,2-Dioxygenase, domain 1"/>
    <property type="match status" value="1"/>
</dbReference>
<evidence type="ECO:0000313" key="2">
    <source>
        <dbReference type="EMBL" id="MBR9728475.1"/>
    </source>
</evidence>
<dbReference type="InterPro" id="IPR037523">
    <property type="entry name" value="VOC_core"/>
</dbReference>
<proteinExistence type="predicted"/>